<dbReference type="eggNOG" id="COG4372">
    <property type="taxonomic scope" value="Bacteria"/>
</dbReference>
<name>Q6MC88_PARUW</name>
<keyword evidence="3" id="KW-1185">Reference proteome</keyword>
<evidence type="ECO:0000313" key="2">
    <source>
        <dbReference type="EMBL" id="CAF23811.1"/>
    </source>
</evidence>
<organism evidence="2 3">
    <name type="scientific">Protochlamydia amoebophila (strain UWE25)</name>
    <dbReference type="NCBI Taxonomy" id="264201"/>
    <lineage>
        <taxon>Bacteria</taxon>
        <taxon>Pseudomonadati</taxon>
        <taxon>Chlamydiota</taxon>
        <taxon>Chlamydiia</taxon>
        <taxon>Parachlamydiales</taxon>
        <taxon>Parachlamydiaceae</taxon>
        <taxon>Candidatus Protochlamydia</taxon>
    </lineage>
</organism>
<proteinExistence type="predicted"/>
<evidence type="ECO:0000313" key="3">
    <source>
        <dbReference type="Proteomes" id="UP000000529"/>
    </source>
</evidence>
<dbReference type="Proteomes" id="UP000000529">
    <property type="component" value="Chromosome"/>
</dbReference>
<protein>
    <submittedName>
        <fullName evidence="2">Uncharacterized protein</fullName>
    </submittedName>
</protein>
<dbReference type="AlphaFoldDB" id="Q6MC88"/>
<reference evidence="2 3" key="1">
    <citation type="journal article" date="2004" name="Science">
        <title>Illuminating the evolutionary history of chlamydiae.</title>
        <authorList>
            <person name="Horn M."/>
            <person name="Collingro A."/>
            <person name="Schmitz-Esser S."/>
            <person name="Beier C.L."/>
            <person name="Purkhold U."/>
            <person name="Fartmann B."/>
            <person name="Brandt P."/>
            <person name="Nyakatura G.J."/>
            <person name="Droege M."/>
            <person name="Frishman D."/>
            <person name="Rattei T."/>
            <person name="Mewes H."/>
            <person name="Wagner M."/>
        </authorList>
    </citation>
    <scope>NUCLEOTIDE SEQUENCE [LARGE SCALE GENOMIC DNA]</scope>
    <source>
        <strain evidence="2 3">UWE25</strain>
    </source>
</reference>
<evidence type="ECO:0000256" key="1">
    <source>
        <dbReference type="SAM" id="Coils"/>
    </source>
</evidence>
<feature type="coiled-coil region" evidence="1">
    <location>
        <begin position="239"/>
        <end position="273"/>
    </location>
</feature>
<gene>
    <name evidence="2" type="ORF">PC_RS05245</name>
</gene>
<accession>Q6MC88</accession>
<dbReference type="EMBL" id="BX908798">
    <property type="protein sequence ID" value="CAF23811.1"/>
    <property type="molecule type" value="Genomic_DNA"/>
</dbReference>
<dbReference type="Gene3D" id="1.10.287.1490">
    <property type="match status" value="1"/>
</dbReference>
<keyword evidence="1" id="KW-0175">Coiled coil</keyword>
<dbReference type="HOGENOM" id="CLU_725313_0_0_0"/>
<sequence length="381" mass="45277">MRTRTGFFKNKSLKLSEPIIYQLRGIIMIPKPKDYFFTPTDLQGTIDTFLRPNAILTQQRQRQLELVLENFFLKKDQENLTQQLTDIKCNITGKQIENEELKNKSQQELQQIIKISEKLLAACKKECEDHAQFKKEADQKVASISQSFAKLRENDAKQLHELKRMHQQCDDLQLSHKQDMQLLGQLNEQVQKIKESFHFLGQEYKQHFKDFQVLKQQFGQIRKDLELIKNQLDYMGKDLEDIRQDFKRFKEEMNSLTQDFRVIRAQIEELDRREDISNKAIADRLEKMQVAFDQLAAQMNKDKFVQSTSLPQISESSFDRSNSKNILTFSFFRSLFKWNIFKIICLNHFNHHHLFRRTSNIWTSNIWARKIPIPVDSKELG</sequence>
<dbReference type="KEGG" id="pcu:PC_RS05245"/>
<feature type="coiled-coil region" evidence="1">
    <location>
        <begin position="84"/>
        <end position="154"/>
    </location>
</feature>